<dbReference type="AlphaFoldDB" id="A0A9P8AVT5"/>
<organism evidence="1 2">
    <name type="scientific">Guyanagaster necrorhizus</name>
    <dbReference type="NCBI Taxonomy" id="856835"/>
    <lineage>
        <taxon>Eukaryota</taxon>
        <taxon>Fungi</taxon>
        <taxon>Dikarya</taxon>
        <taxon>Basidiomycota</taxon>
        <taxon>Agaricomycotina</taxon>
        <taxon>Agaricomycetes</taxon>
        <taxon>Agaricomycetidae</taxon>
        <taxon>Agaricales</taxon>
        <taxon>Marasmiineae</taxon>
        <taxon>Physalacriaceae</taxon>
        <taxon>Guyanagaster</taxon>
    </lineage>
</organism>
<reference evidence="1" key="1">
    <citation type="submission" date="2020-11" db="EMBL/GenBank/DDBJ databases">
        <title>Adaptations for nitrogen fixation in a non-lichenized fungal sporocarp promotes dispersal by wood-feeding termites.</title>
        <authorList>
            <consortium name="DOE Joint Genome Institute"/>
            <person name="Koch R.A."/>
            <person name="Yoon G."/>
            <person name="Arayal U."/>
            <person name="Lail K."/>
            <person name="Amirebrahimi M."/>
            <person name="Labutti K."/>
            <person name="Lipzen A."/>
            <person name="Riley R."/>
            <person name="Barry K."/>
            <person name="Henrissat B."/>
            <person name="Grigoriev I.V."/>
            <person name="Herr J.R."/>
            <person name="Aime M.C."/>
        </authorList>
    </citation>
    <scope>NUCLEOTIDE SEQUENCE</scope>
    <source>
        <strain evidence="1">MCA 3950</strain>
    </source>
</reference>
<name>A0A9P8AVT5_9AGAR</name>
<dbReference type="Proteomes" id="UP000812287">
    <property type="component" value="Unassembled WGS sequence"/>
</dbReference>
<evidence type="ECO:0000313" key="2">
    <source>
        <dbReference type="Proteomes" id="UP000812287"/>
    </source>
</evidence>
<protein>
    <submittedName>
        <fullName evidence="1">Uncharacterized protein</fullName>
    </submittedName>
</protein>
<dbReference type="EMBL" id="MU250527">
    <property type="protein sequence ID" value="KAG7449868.1"/>
    <property type="molecule type" value="Genomic_DNA"/>
</dbReference>
<sequence length="195" mass="21276">MSSEDSRPGLVLKLVSRLPLEANAGDLSFYTDVATTLKAWELEVPIIGTCLMRRRGNASSRNGLCASKRLLTRNWSVPAFADSDFSSNLNLNAAAKDSNLHSSVRNTMVEKASTDNSPGAPRIPPSFFAFTDFDRSLVSQKVPISSVSAATTPSRTTVYPIDRPLRSASPATLVALTEPLLMSWCFDNSWLEKHL</sequence>
<gene>
    <name evidence="1" type="ORF">BT62DRAFT_1002181</name>
</gene>
<comment type="caution">
    <text evidence="1">The sequence shown here is derived from an EMBL/GenBank/DDBJ whole genome shotgun (WGS) entry which is preliminary data.</text>
</comment>
<proteinExistence type="predicted"/>
<keyword evidence="2" id="KW-1185">Reference proteome</keyword>
<evidence type="ECO:0000313" key="1">
    <source>
        <dbReference type="EMBL" id="KAG7449868.1"/>
    </source>
</evidence>
<accession>A0A9P8AVT5</accession>
<dbReference type="GeneID" id="66099111"/>
<dbReference type="RefSeq" id="XP_043043368.1">
    <property type="nucleotide sequence ID" value="XM_043176824.1"/>
</dbReference>
<dbReference type="OrthoDB" id="2919479at2759"/>